<feature type="region of interest" description="Disordered" evidence="1">
    <location>
        <begin position="116"/>
        <end position="162"/>
    </location>
</feature>
<proteinExistence type="predicted"/>
<accession>A0A0A6RKP9</accession>
<evidence type="ECO:0000256" key="2">
    <source>
        <dbReference type="SAM" id="SignalP"/>
    </source>
</evidence>
<feature type="compositionally biased region" description="Polar residues" evidence="1">
    <location>
        <begin position="123"/>
        <end position="158"/>
    </location>
</feature>
<dbReference type="Proteomes" id="UP000076962">
    <property type="component" value="Unassembled WGS sequence"/>
</dbReference>
<comment type="caution">
    <text evidence="3">The sequence shown here is derived from an EMBL/GenBank/DDBJ whole genome shotgun (WGS) entry which is preliminary data.</text>
</comment>
<keyword evidence="3" id="KW-0418">Kinase</keyword>
<evidence type="ECO:0000313" key="4">
    <source>
        <dbReference type="Proteomes" id="UP000076962"/>
    </source>
</evidence>
<organism evidence="3 4">
    <name type="scientific">Candidatus Thiomargarita nelsonii</name>
    <dbReference type="NCBI Taxonomy" id="1003181"/>
    <lineage>
        <taxon>Bacteria</taxon>
        <taxon>Pseudomonadati</taxon>
        <taxon>Pseudomonadota</taxon>
        <taxon>Gammaproteobacteria</taxon>
        <taxon>Thiotrichales</taxon>
        <taxon>Thiotrichaceae</taxon>
        <taxon>Thiomargarita</taxon>
    </lineage>
</organism>
<reference evidence="3 4" key="1">
    <citation type="submission" date="2016-05" db="EMBL/GenBank/DDBJ databases">
        <title>Single-cell genome of chain-forming Candidatus Thiomargarita nelsonii and comparison to other large sulfur-oxidizing bacteria.</title>
        <authorList>
            <person name="Winkel M."/>
            <person name="Salman V."/>
            <person name="Woyke T."/>
            <person name="Schulz-Vogt H."/>
            <person name="Richter M."/>
            <person name="Flood B."/>
            <person name="Bailey J."/>
            <person name="Amann R."/>
            <person name="Mussmann M."/>
        </authorList>
    </citation>
    <scope>NUCLEOTIDE SEQUENCE [LARGE SCALE GENOMIC DNA]</scope>
    <source>
        <strain evidence="3 4">THI036</strain>
    </source>
</reference>
<evidence type="ECO:0000313" key="3">
    <source>
        <dbReference type="EMBL" id="OAD19389.1"/>
    </source>
</evidence>
<evidence type="ECO:0000256" key="1">
    <source>
        <dbReference type="SAM" id="MobiDB-lite"/>
    </source>
</evidence>
<protein>
    <submittedName>
        <fullName evidence="3">Serine/threonine protein kinase</fullName>
    </submittedName>
</protein>
<gene>
    <name evidence="3" type="ORF">THIOM_004978</name>
</gene>
<name>A0A0A6RKP9_9GAMM</name>
<sequence length="242" mass="26974">MFRYVLLTLLFLMTTITPVCVMAQDVARLLRQCDLHLQANRLTSGSGGTALACYKEVLAVEPNNAKALAGLAEIEARYVKWAKRALDRGQKTKVERYLDSIRLVNADSAALAELEARLYPNRRPQTASPPQDTPSPSREPSSQTATPSQETPSSNEPTPQKEAKIVDVGQIYELINTTECLEWPDEESKQKGGKNGWGSFYPKKDDTGTIVREMKHCHLDDNIYLLQIGQYYVPISSKATTQ</sequence>
<feature type="chain" id="PRO_5010410932" evidence="2">
    <location>
        <begin position="24"/>
        <end position="242"/>
    </location>
</feature>
<keyword evidence="3" id="KW-0723">Serine/threonine-protein kinase</keyword>
<dbReference type="EMBL" id="LUTY01002819">
    <property type="protein sequence ID" value="OAD19389.1"/>
    <property type="molecule type" value="Genomic_DNA"/>
</dbReference>
<keyword evidence="4" id="KW-1185">Reference proteome</keyword>
<keyword evidence="2" id="KW-0732">Signal</keyword>
<keyword evidence="3" id="KW-0808">Transferase</keyword>
<feature type="region of interest" description="Disordered" evidence="1">
    <location>
        <begin position="183"/>
        <end position="203"/>
    </location>
</feature>
<feature type="signal peptide" evidence="2">
    <location>
        <begin position="1"/>
        <end position="23"/>
    </location>
</feature>
<dbReference type="AlphaFoldDB" id="A0A0A6RKP9"/>
<dbReference type="GO" id="GO:0004674">
    <property type="term" value="F:protein serine/threonine kinase activity"/>
    <property type="evidence" value="ECO:0007669"/>
    <property type="project" value="UniProtKB-KW"/>
</dbReference>